<comment type="similarity">
    <text evidence="1">Belongs to the polysaccharide synthase family.</text>
</comment>
<dbReference type="InterPro" id="IPR003869">
    <property type="entry name" value="Polysac_CapD-like"/>
</dbReference>
<dbReference type="Pfam" id="PF02719">
    <property type="entry name" value="Polysacc_synt_2"/>
    <property type="match status" value="1"/>
</dbReference>
<dbReference type="SUPFAM" id="SSF51735">
    <property type="entry name" value="NAD(P)-binding Rossmann-fold domains"/>
    <property type="match status" value="2"/>
</dbReference>
<name>A0ABM9I5A7_9GAMM</name>
<feature type="transmembrane region" description="Helical" evidence="2">
    <location>
        <begin position="80"/>
        <end position="100"/>
    </location>
</feature>
<dbReference type="PANTHER" id="PTHR43318:SF1">
    <property type="entry name" value="POLYSACCHARIDE BIOSYNTHESIS PROTEIN EPSC-RELATED"/>
    <property type="match status" value="1"/>
</dbReference>
<proteinExistence type="inferred from homology"/>
<keyword evidence="5" id="KW-1185">Reference proteome</keyword>
<keyword evidence="2" id="KW-0812">Transmembrane</keyword>
<accession>A0ABM9I5A7</accession>
<gene>
    <name evidence="4" type="primary">capD</name>
    <name evidence="4" type="ORF">MSZNOR_3463</name>
</gene>
<feature type="transmembrane region" description="Helical" evidence="2">
    <location>
        <begin position="112"/>
        <end position="130"/>
    </location>
</feature>
<dbReference type="PANTHER" id="PTHR43318">
    <property type="entry name" value="UDP-N-ACETYLGLUCOSAMINE 4,6-DEHYDRATASE"/>
    <property type="match status" value="1"/>
</dbReference>
<evidence type="ECO:0000313" key="4">
    <source>
        <dbReference type="EMBL" id="CAI8902169.1"/>
    </source>
</evidence>
<dbReference type="CDD" id="cd05237">
    <property type="entry name" value="UDP_invert_4-6DH_SDR_e"/>
    <property type="match status" value="1"/>
</dbReference>
<dbReference type="EMBL" id="OX458333">
    <property type="protein sequence ID" value="CAI8902169.1"/>
    <property type="molecule type" value="Genomic_DNA"/>
</dbReference>
<organism evidence="4 5">
    <name type="scientific">Methylocaldum szegediense</name>
    <dbReference type="NCBI Taxonomy" id="73780"/>
    <lineage>
        <taxon>Bacteria</taxon>
        <taxon>Pseudomonadati</taxon>
        <taxon>Pseudomonadota</taxon>
        <taxon>Gammaproteobacteria</taxon>
        <taxon>Methylococcales</taxon>
        <taxon>Methylococcaceae</taxon>
        <taxon>Methylocaldum</taxon>
    </lineage>
</organism>
<keyword evidence="2" id="KW-0472">Membrane</keyword>
<evidence type="ECO:0000256" key="2">
    <source>
        <dbReference type="SAM" id="Phobius"/>
    </source>
</evidence>
<keyword evidence="2" id="KW-1133">Transmembrane helix</keyword>
<feature type="domain" description="Polysaccharide biosynthesis protein CapD-like" evidence="3">
    <location>
        <begin position="285"/>
        <end position="567"/>
    </location>
</feature>
<dbReference type="InterPro" id="IPR036291">
    <property type="entry name" value="NAD(P)-bd_dom_sf"/>
</dbReference>
<dbReference type="RefSeq" id="WP_317963360.1">
    <property type="nucleotide sequence ID" value="NZ_OX458333.1"/>
</dbReference>
<evidence type="ECO:0000259" key="3">
    <source>
        <dbReference type="Pfam" id="PF02719"/>
    </source>
</evidence>
<dbReference type="Gene3D" id="3.40.50.720">
    <property type="entry name" value="NAD(P)-binding Rossmann-like Domain"/>
    <property type="match status" value="2"/>
</dbReference>
<evidence type="ECO:0000256" key="1">
    <source>
        <dbReference type="ARBA" id="ARBA00007430"/>
    </source>
</evidence>
<dbReference type="Proteomes" id="UP001162030">
    <property type="component" value="Chromosome"/>
</dbReference>
<feature type="transmembrane region" description="Helical" evidence="2">
    <location>
        <begin position="12"/>
        <end position="30"/>
    </location>
</feature>
<sequence>MQEMLSKMRLGTIIFIHDLIMVALAWLGAYWLRFNLSLPPELETQTSLRWLPLVLVVQGVFFHRLGLYRGIWRFASVPDLVRIAKSSCLGIATIAIVLFSVNRLHGVPRSVIPLYAVLLLFLLSTPRLIYRVWKDRGAPLSAGRRALIVGAGKAGEMLVRDLLRASGAKFAPVALVDDDPKKKGSEIHGVRVRGRCEQIPRLVEKLAIETILIAVPSATDKEMRRIVEICEGAGVPFLTLPSMQEMLSGQMSGHLREVSIEDLLGREPIKLDRKGIQAHLGGKRVLVTGGGGSIGSELCKQIAQFSVAELIVFERCEFNLYQVERALRRSFPGLRLSAILGDVTDEPDVRRVISQYRPEIIFHAAAYKHVPLLEYQVRQAVVNNVLGTFTVAEAAVAAGVDEFVLISTDKAVSPENVMGATKRAAEVLVQSMNGVAGTRFINVRFGNVLDSAGSVVPLFREQIKAGGPITVTHPDITRYFMTIPEACQLIMQAATVGKGGEVFVLDMGDPVKISYLAEQMIRLSGKRPGQDIKIEYIGLRPGEKLREELFNDHERPTPTEHSKLLLAHPRNVDHRMVRKAVNELAEACRSFDEAAILHKLKLLVPEYVQRSADEYGTKDRSAVQRLLVL</sequence>
<protein>
    <submittedName>
        <fullName evidence="4">Capsular polysaccharide biosynthesis protein CapD</fullName>
    </submittedName>
</protein>
<dbReference type="Pfam" id="PF13727">
    <property type="entry name" value="CoA_binding_3"/>
    <property type="match status" value="1"/>
</dbReference>
<reference evidence="4 5" key="1">
    <citation type="submission" date="2023-03" db="EMBL/GenBank/DDBJ databases">
        <authorList>
            <person name="Pearce D."/>
        </authorList>
    </citation>
    <scope>NUCLEOTIDE SEQUENCE [LARGE SCALE GENOMIC DNA]</scope>
    <source>
        <strain evidence="4">Msz</strain>
    </source>
</reference>
<evidence type="ECO:0000313" key="5">
    <source>
        <dbReference type="Proteomes" id="UP001162030"/>
    </source>
</evidence>
<dbReference type="InterPro" id="IPR051203">
    <property type="entry name" value="Polysaccharide_Synthase-Rel"/>
</dbReference>